<reference evidence="2" key="1">
    <citation type="journal article" date="2020" name="bioRxiv">
        <title>Comparative genomics of Chlamydomonas.</title>
        <authorList>
            <person name="Craig R.J."/>
            <person name="Hasan A.R."/>
            <person name="Ness R.W."/>
            <person name="Keightley P.D."/>
        </authorList>
    </citation>
    <scope>NUCLEOTIDE SEQUENCE</scope>
    <source>
        <strain evidence="2">CCAP 11/173</strain>
    </source>
</reference>
<evidence type="ECO:0000313" key="2">
    <source>
        <dbReference type="EMBL" id="KAG2449295.1"/>
    </source>
</evidence>
<sequence length="166" mass="18424">MLIELDGLNRQRNNVRSSEQCVKTNDILASETKIAKAELKGDGPRRPGNPHANSVSDSYTTDDFMEMCKLLASGAKCAQCLKWDLLMVAQAQGFVNCLHFGVGRGDDSRVINVCDLGKPRKVDCLSSNVAAFMLPIALRGTKTQDTARCYYLALMRARDVFKYFTH</sequence>
<proteinExistence type="predicted"/>
<evidence type="ECO:0000313" key="3">
    <source>
        <dbReference type="Proteomes" id="UP000613740"/>
    </source>
</evidence>
<feature type="region of interest" description="Disordered" evidence="1">
    <location>
        <begin position="38"/>
        <end position="57"/>
    </location>
</feature>
<dbReference type="EMBL" id="JAEHOD010000014">
    <property type="protein sequence ID" value="KAG2449295.1"/>
    <property type="molecule type" value="Genomic_DNA"/>
</dbReference>
<accession>A0A835WM77</accession>
<dbReference type="OrthoDB" id="549491at2759"/>
<name>A0A835WM77_9CHLO</name>
<protein>
    <submittedName>
        <fullName evidence="2">Uncharacterized protein</fullName>
    </submittedName>
</protein>
<dbReference type="Proteomes" id="UP000613740">
    <property type="component" value="Unassembled WGS sequence"/>
</dbReference>
<comment type="caution">
    <text evidence="2">The sequence shown here is derived from an EMBL/GenBank/DDBJ whole genome shotgun (WGS) entry which is preliminary data.</text>
</comment>
<keyword evidence="3" id="KW-1185">Reference proteome</keyword>
<evidence type="ECO:0000256" key="1">
    <source>
        <dbReference type="SAM" id="MobiDB-lite"/>
    </source>
</evidence>
<dbReference type="AlphaFoldDB" id="A0A835WM77"/>
<gene>
    <name evidence="2" type="ORF">HYH02_005452</name>
</gene>
<organism evidence="2 3">
    <name type="scientific">Chlamydomonas schloesseri</name>
    <dbReference type="NCBI Taxonomy" id="2026947"/>
    <lineage>
        <taxon>Eukaryota</taxon>
        <taxon>Viridiplantae</taxon>
        <taxon>Chlorophyta</taxon>
        <taxon>core chlorophytes</taxon>
        <taxon>Chlorophyceae</taxon>
        <taxon>CS clade</taxon>
        <taxon>Chlamydomonadales</taxon>
        <taxon>Chlamydomonadaceae</taxon>
        <taxon>Chlamydomonas</taxon>
    </lineage>
</organism>